<dbReference type="InterPro" id="IPR013785">
    <property type="entry name" value="Aldolase_TIM"/>
</dbReference>
<dbReference type="EMBL" id="CP046522">
    <property type="protein sequence ID" value="QGU94557.1"/>
    <property type="molecule type" value="Genomic_DNA"/>
</dbReference>
<dbReference type="AlphaFoldDB" id="A0A6I6F1B3"/>
<dbReference type="GO" id="GO:0016491">
    <property type="term" value="F:oxidoreductase activity"/>
    <property type="evidence" value="ECO:0007669"/>
    <property type="project" value="InterPro"/>
</dbReference>
<reference evidence="2 3" key="1">
    <citation type="submission" date="2019-12" db="EMBL/GenBank/DDBJ databases">
        <title>Genome sequenceing of Clostridium bovifaecis.</title>
        <authorList>
            <person name="Yao Y."/>
        </authorList>
    </citation>
    <scope>NUCLEOTIDE SEQUENCE [LARGE SCALE GENOMIC DNA]</scope>
    <source>
        <strain evidence="2 3">BXX</strain>
    </source>
</reference>
<dbReference type="Gene3D" id="3.20.20.70">
    <property type="entry name" value="Aldolase class I"/>
    <property type="match status" value="1"/>
</dbReference>
<dbReference type="Pfam" id="PF00724">
    <property type="entry name" value="Oxidored_FMN"/>
    <property type="match status" value="1"/>
</dbReference>
<dbReference type="GO" id="GO:0010181">
    <property type="term" value="F:FMN binding"/>
    <property type="evidence" value="ECO:0007669"/>
    <property type="project" value="InterPro"/>
</dbReference>
<organism evidence="2 3">
    <name type="scientific">Clostridium bovifaecis</name>
    <dbReference type="NCBI Taxonomy" id="2184719"/>
    <lineage>
        <taxon>Bacteria</taxon>
        <taxon>Bacillati</taxon>
        <taxon>Bacillota</taxon>
        <taxon>Clostridia</taxon>
        <taxon>Eubacteriales</taxon>
        <taxon>Clostridiaceae</taxon>
        <taxon>Clostridium</taxon>
    </lineage>
</organism>
<protein>
    <recommendedName>
        <fullName evidence="1">NADH:flavin oxidoreductase/NADH oxidase N-terminal domain-containing protein</fullName>
    </recommendedName>
</protein>
<proteinExistence type="predicted"/>
<name>A0A6I6F1B3_9CLOT</name>
<gene>
    <name evidence="2" type="ORF">GOM49_05105</name>
</gene>
<sequence length="85" mass="9518">MIFLMYSKDLFHPLMLPGPAMLKDMLRTVKGCVNIPVIGAGELADVEVVADMVEKGEVDFIALGRPIMNHPNFVEELLKKIQNKH</sequence>
<evidence type="ECO:0000313" key="2">
    <source>
        <dbReference type="EMBL" id="QGU94557.1"/>
    </source>
</evidence>
<keyword evidence="3" id="KW-1185">Reference proteome</keyword>
<dbReference type="Proteomes" id="UP000422764">
    <property type="component" value="Chromosome"/>
</dbReference>
<feature type="domain" description="NADH:flavin oxidoreductase/NADH oxidase N-terminal" evidence="1">
    <location>
        <begin position="25"/>
        <end position="82"/>
    </location>
</feature>
<accession>A0A6I6F1B3</accession>
<dbReference type="SUPFAM" id="SSF51395">
    <property type="entry name" value="FMN-linked oxidoreductases"/>
    <property type="match status" value="1"/>
</dbReference>
<evidence type="ECO:0000313" key="3">
    <source>
        <dbReference type="Proteomes" id="UP000422764"/>
    </source>
</evidence>
<dbReference type="InterPro" id="IPR001155">
    <property type="entry name" value="OxRdtase_FMN_N"/>
</dbReference>
<evidence type="ECO:0000259" key="1">
    <source>
        <dbReference type="Pfam" id="PF00724"/>
    </source>
</evidence>